<dbReference type="OrthoDB" id="186625at2759"/>
<dbReference type="GO" id="GO:1990246">
    <property type="term" value="C:uniplex complex"/>
    <property type="evidence" value="ECO:0007669"/>
    <property type="project" value="TreeGrafter"/>
</dbReference>
<dbReference type="InterPro" id="IPR002048">
    <property type="entry name" value="EF_hand_dom"/>
</dbReference>
<evidence type="ECO:0000256" key="4">
    <source>
        <dbReference type="ARBA" id="ARBA00022792"/>
    </source>
</evidence>
<comment type="caution">
    <text evidence="11">The sequence shown here is derived from an EMBL/GenBank/DDBJ whole genome shotgun (WGS) entry which is preliminary data.</text>
</comment>
<dbReference type="GO" id="GO:0005509">
    <property type="term" value="F:calcium ion binding"/>
    <property type="evidence" value="ECO:0007669"/>
    <property type="project" value="InterPro"/>
</dbReference>
<evidence type="ECO:0000256" key="6">
    <source>
        <dbReference type="ARBA" id="ARBA00022946"/>
    </source>
</evidence>
<comment type="subcellular location">
    <subcellularLocation>
        <location evidence="1">Mitochondrion inner membrane</location>
    </subcellularLocation>
    <subcellularLocation>
        <location evidence="2">Mitochondrion intermembrane space</location>
    </subcellularLocation>
</comment>
<dbReference type="SMART" id="SM00054">
    <property type="entry name" value="EFh"/>
    <property type="match status" value="4"/>
</dbReference>
<dbReference type="GO" id="GO:0005758">
    <property type="term" value="C:mitochondrial intermembrane space"/>
    <property type="evidence" value="ECO:0007669"/>
    <property type="project" value="UniProtKB-SubCell"/>
</dbReference>
<evidence type="ECO:0000313" key="11">
    <source>
        <dbReference type="EMBL" id="KPI88459.1"/>
    </source>
</evidence>
<dbReference type="AlphaFoldDB" id="A0A0N0P773"/>
<evidence type="ECO:0000313" key="12">
    <source>
        <dbReference type="Proteomes" id="UP000038009"/>
    </source>
</evidence>
<dbReference type="GO" id="GO:0051560">
    <property type="term" value="P:mitochondrial calcium ion homeostasis"/>
    <property type="evidence" value="ECO:0007669"/>
    <property type="project" value="TreeGrafter"/>
</dbReference>
<keyword evidence="6" id="KW-0809">Transit peptide</keyword>
<evidence type="ECO:0000256" key="9">
    <source>
        <dbReference type="SAM" id="Phobius"/>
    </source>
</evidence>
<dbReference type="Proteomes" id="UP000038009">
    <property type="component" value="Unassembled WGS sequence"/>
</dbReference>
<keyword evidence="5" id="KW-0106">Calcium</keyword>
<dbReference type="Pfam" id="PF00036">
    <property type="entry name" value="EF-hand_1"/>
    <property type="match status" value="1"/>
</dbReference>
<feature type="domain" description="EF-hand" evidence="10">
    <location>
        <begin position="372"/>
        <end position="407"/>
    </location>
</feature>
<dbReference type="CDD" id="cd00051">
    <property type="entry name" value="EFh"/>
    <property type="match status" value="1"/>
</dbReference>
<dbReference type="PANTHER" id="PTHR12294:SF14">
    <property type="entry name" value="EF-HAND DOMAIN-CONTAINING PROTEIN"/>
    <property type="match status" value="1"/>
</dbReference>
<keyword evidence="3" id="KW-0677">Repeat</keyword>
<evidence type="ECO:0000256" key="5">
    <source>
        <dbReference type="ARBA" id="ARBA00022837"/>
    </source>
</evidence>
<dbReference type="Pfam" id="PF13833">
    <property type="entry name" value="EF-hand_8"/>
    <property type="match status" value="1"/>
</dbReference>
<evidence type="ECO:0000256" key="7">
    <source>
        <dbReference type="ARBA" id="ARBA00023128"/>
    </source>
</evidence>
<proteinExistence type="predicted"/>
<dbReference type="GO" id="GO:0036444">
    <property type="term" value="P:calcium import into the mitochondrion"/>
    <property type="evidence" value="ECO:0007669"/>
    <property type="project" value="TreeGrafter"/>
</dbReference>
<feature type="domain" description="EF-hand" evidence="10">
    <location>
        <begin position="192"/>
        <end position="224"/>
    </location>
</feature>
<dbReference type="Gene3D" id="1.10.238.10">
    <property type="entry name" value="EF-hand"/>
    <property type="match status" value="3"/>
</dbReference>
<feature type="domain" description="EF-hand" evidence="10">
    <location>
        <begin position="155"/>
        <end position="190"/>
    </location>
</feature>
<keyword evidence="7" id="KW-0496">Mitochondrion</keyword>
<sequence>MFRGVLTAAVQSVKGVRALPRAPQRRFHRYPTRATVTVAAGATGSSISHLFSSTALQSVPLWCRLSRGTQRNGWAVAYGWCVGVVLCVLGGTGVAFCRPFDTPSYLIPYYLRDVRSRFQHYASVRKRRGGPMYMTAEDFVLALLASPEKELADPSIVADLRHLFESMDANGDGYISFPEFRFLMSLLTSDTKEIAALFRIMDVDGTGTLALEDFANVLRGVTKDEAVVRSLLKPSTRRGGVVRALFGDEASPRKCSFDELAAIIYNIRTEVWKAEFRQYDVDKSGSITAEEFAELIAKQMLGSHLPYYLVSNIRKMHGTGDVVTLDMWLGLNEVTLHADELSTNIEMFSSSGLTISKSDFRRLMRIAEMPALPKETIDLVFAVFDKNNDGTMEIDEFLFVMQKKVNYHYSAPPRNRKSLPRRFIECTGSALNDLQK</sequence>
<dbReference type="OMA" id="VRTEVWK"/>
<reference evidence="11 12" key="1">
    <citation type="journal article" date="2015" name="PLoS Pathog.">
        <title>Leptomonas seymouri: Adaptations to the Dixenous Life Cycle Analyzed by Genome Sequencing, Transcriptome Profiling and Co-infection with Leishmania donovani.</title>
        <authorList>
            <person name="Kraeva N."/>
            <person name="Butenko A."/>
            <person name="Hlavacova J."/>
            <person name="Kostygov A."/>
            <person name="Myskova J."/>
            <person name="Grybchuk D."/>
            <person name="Lestinova T."/>
            <person name="Votypka J."/>
            <person name="Volf P."/>
            <person name="Opperdoes F."/>
            <person name="Flegontov P."/>
            <person name="Lukes J."/>
            <person name="Yurchenko V."/>
        </authorList>
    </citation>
    <scope>NUCLEOTIDE SEQUENCE [LARGE SCALE GENOMIC DNA]</scope>
    <source>
        <strain evidence="11 12">ATCC 30220</strain>
    </source>
</reference>
<feature type="transmembrane region" description="Helical" evidence="9">
    <location>
        <begin position="73"/>
        <end position="96"/>
    </location>
</feature>
<accession>A0A0N0P773</accession>
<organism evidence="11 12">
    <name type="scientific">Leptomonas seymouri</name>
    <dbReference type="NCBI Taxonomy" id="5684"/>
    <lineage>
        <taxon>Eukaryota</taxon>
        <taxon>Discoba</taxon>
        <taxon>Euglenozoa</taxon>
        <taxon>Kinetoplastea</taxon>
        <taxon>Metakinetoplastina</taxon>
        <taxon>Trypanosomatida</taxon>
        <taxon>Trypanosomatidae</taxon>
        <taxon>Leishmaniinae</taxon>
        <taxon>Leptomonas</taxon>
    </lineage>
</organism>
<evidence type="ECO:0000256" key="3">
    <source>
        <dbReference type="ARBA" id="ARBA00022737"/>
    </source>
</evidence>
<evidence type="ECO:0000259" key="10">
    <source>
        <dbReference type="PROSITE" id="PS50222"/>
    </source>
</evidence>
<dbReference type="VEuPathDB" id="TriTrypDB:Lsey_0049_0060"/>
<dbReference type="InterPro" id="IPR039800">
    <property type="entry name" value="MICU1/2/3"/>
</dbReference>
<evidence type="ECO:0000256" key="8">
    <source>
        <dbReference type="ARBA" id="ARBA00023136"/>
    </source>
</evidence>
<dbReference type="EMBL" id="LJSK01000049">
    <property type="protein sequence ID" value="KPI88459.1"/>
    <property type="molecule type" value="Genomic_DNA"/>
</dbReference>
<dbReference type="SUPFAM" id="SSF47473">
    <property type="entry name" value="EF-hand"/>
    <property type="match status" value="1"/>
</dbReference>
<dbReference type="InterPro" id="IPR011992">
    <property type="entry name" value="EF-hand-dom_pair"/>
</dbReference>
<keyword evidence="9" id="KW-0812">Transmembrane</keyword>
<name>A0A0N0P773_LEPSE</name>
<dbReference type="PROSITE" id="PS00018">
    <property type="entry name" value="EF_HAND_1"/>
    <property type="match status" value="4"/>
</dbReference>
<evidence type="ECO:0000256" key="1">
    <source>
        <dbReference type="ARBA" id="ARBA00004273"/>
    </source>
</evidence>
<dbReference type="PROSITE" id="PS50222">
    <property type="entry name" value="EF_HAND_2"/>
    <property type="match status" value="4"/>
</dbReference>
<feature type="domain" description="EF-hand" evidence="10">
    <location>
        <begin position="267"/>
        <end position="302"/>
    </location>
</feature>
<evidence type="ECO:0000256" key="2">
    <source>
        <dbReference type="ARBA" id="ARBA00004569"/>
    </source>
</evidence>
<keyword evidence="8 9" id="KW-0472">Membrane</keyword>
<protein>
    <recommendedName>
        <fullName evidence="10">EF-hand domain-containing protein</fullName>
    </recommendedName>
</protein>
<keyword evidence="4" id="KW-0999">Mitochondrion inner membrane</keyword>
<keyword evidence="12" id="KW-1185">Reference proteome</keyword>
<dbReference type="Pfam" id="PF13202">
    <property type="entry name" value="EF-hand_5"/>
    <property type="match status" value="1"/>
</dbReference>
<keyword evidence="9" id="KW-1133">Transmembrane helix</keyword>
<gene>
    <name evidence="11" type="ORF">ABL78_2421</name>
</gene>
<dbReference type="InterPro" id="IPR018247">
    <property type="entry name" value="EF_Hand_1_Ca_BS"/>
</dbReference>
<dbReference type="PANTHER" id="PTHR12294">
    <property type="entry name" value="EF HAND DOMAIN FAMILY A1,A2-RELATED"/>
    <property type="match status" value="1"/>
</dbReference>